<name>A0A8J2PC66_9HEXA</name>
<evidence type="ECO:0000313" key="1">
    <source>
        <dbReference type="EMBL" id="CAG7823182.1"/>
    </source>
</evidence>
<keyword evidence="2" id="KW-1185">Reference proteome</keyword>
<dbReference type="EMBL" id="CAJVCH010528683">
    <property type="protein sequence ID" value="CAG7823182.1"/>
    <property type="molecule type" value="Genomic_DNA"/>
</dbReference>
<dbReference type="OrthoDB" id="10022113at2759"/>
<protein>
    <submittedName>
        <fullName evidence="1">Uncharacterized protein</fullName>
    </submittedName>
</protein>
<sequence>MKVLKFPVDTEAGKGFDCLVEDLNKDGRDDLIITTYYKEQEEGFVFVYEVPSDFPKGVFRKHIIASGFRASDLIAGDSMSPGSAKSFHPHVSLVGNKPSIMLSGDDDGCHYILTPTSEQKDDWS</sequence>
<dbReference type="PANTHER" id="PTHR35836:SF1">
    <property type="entry name" value="VCBS REPEAT-CONTAINING PROTEIN"/>
    <property type="match status" value="1"/>
</dbReference>
<organism evidence="1 2">
    <name type="scientific">Allacma fusca</name>
    <dbReference type="NCBI Taxonomy" id="39272"/>
    <lineage>
        <taxon>Eukaryota</taxon>
        <taxon>Metazoa</taxon>
        <taxon>Ecdysozoa</taxon>
        <taxon>Arthropoda</taxon>
        <taxon>Hexapoda</taxon>
        <taxon>Collembola</taxon>
        <taxon>Symphypleona</taxon>
        <taxon>Sminthuridae</taxon>
        <taxon>Allacma</taxon>
    </lineage>
</organism>
<gene>
    <name evidence="1" type="ORF">AFUS01_LOCUS33412</name>
</gene>
<dbReference type="AlphaFoldDB" id="A0A8J2PC66"/>
<reference evidence="1" key="1">
    <citation type="submission" date="2021-06" db="EMBL/GenBank/DDBJ databases">
        <authorList>
            <person name="Hodson N. C."/>
            <person name="Mongue J. A."/>
            <person name="Jaron S. K."/>
        </authorList>
    </citation>
    <scope>NUCLEOTIDE SEQUENCE</scope>
</reference>
<dbReference type="PANTHER" id="PTHR35836">
    <property type="entry name" value="VCBS REPEAT-CONTAINING PROTEIN"/>
    <property type="match status" value="1"/>
</dbReference>
<accession>A0A8J2PC66</accession>
<evidence type="ECO:0000313" key="2">
    <source>
        <dbReference type="Proteomes" id="UP000708208"/>
    </source>
</evidence>
<proteinExistence type="predicted"/>
<feature type="non-terminal residue" evidence="1">
    <location>
        <position position="1"/>
    </location>
</feature>
<dbReference type="Proteomes" id="UP000708208">
    <property type="component" value="Unassembled WGS sequence"/>
</dbReference>
<comment type="caution">
    <text evidence="1">The sequence shown here is derived from an EMBL/GenBank/DDBJ whole genome shotgun (WGS) entry which is preliminary data.</text>
</comment>